<keyword evidence="7" id="KW-0325">Glycoprotein</keyword>
<evidence type="ECO:0000256" key="5">
    <source>
        <dbReference type="ARBA" id="ARBA00022729"/>
    </source>
</evidence>
<evidence type="ECO:0000256" key="7">
    <source>
        <dbReference type="ARBA" id="ARBA00023180"/>
    </source>
</evidence>
<keyword evidence="2" id="KW-0964">Secreted</keyword>
<evidence type="ECO:0000313" key="10">
    <source>
        <dbReference type="EMBL" id="KAJ1520738.1"/>
    </source>
</evidence>
<feature type="binding site" description="axial binding residue" evidence="8">
    <location>
        <position position="356"/>
    </location>
    <ligand>
        <name>heme b</name>
        <dbReference type="ChEBI" id="CHEBI:60344"/>
    </ligand>
    <ligandPart>
        <name>Fe</name>
        <dbReference type="ChEBI" id="CHEBI:18248"/>
    </ligandPart>
</feature>
<dbReference type="EMBL" id="JAPTSV010000014">
    <property type="protein sequence ID" value="KAJ1520738.1"/>
    <property type="molecule type" value="Genomic_DNA"/>
</dbReference>
<dbReference type="GO" id="GO:0020037">
    <property type="term" value="F:heme binding"/>
    <property type="evidence" value="ECO:0007669"/>
    <property type="project" value="InterPro"/>
</dbReference>
<evidence type="ECO:0000256" key="6">
    <source>
        <dbReference type="ARBA" id="ARBA00023004"/>
    </source>
</evidence>
<accession>A0AAV7X4A6</accession>
<feature type="chain" id="PRO_5043854758" description="Peroxidase-like" evidence="9">
    <location>
        <begin position="26"/>
        <end position="614"/>
    </location>
</feature>
<evidence type="ECO:0000256" key="9">
    <source>
        <dbReference type="SAM" id="SignalP"/>
    </source>
</evidence>
<evidence type="ECO:0000256" key="4">
    <source>
        <dbReference type="ARBA" id="ARBA00022617"/>
    </source>
</evidence>
<dbReference type="InterPro" id="IPR010255">
    <property type="entry name" value="Haem_peroxidase_sf"/>
</dbReference>
<dbReference type="GO" id="GO:0005576">
    <property type="term" value="C:extracellular region"/>
    <property type="evidence" value="ECO:0007669"/>
    <property type="project" value="UniProtKB-SubCell"/>
</dbReference>
<feature type="signal peptide" evidence="9">
    <location>
        <begin position="1"/>
        <end position="25"/>
    </location>
</feature>
<dbReference type="Gene3D" id="1.10.640.10">
    <property type="entry name" value="Haem peroxidase domain superfamily, animal type"/>
    <property type="match status" value="1"/>
</dbReference>
<evidence type="ECO:0000256" key="8">
    <source>
        <dbReference type="PIRSR" id="PIRSR619791-2"/>
    </source>
</evidence>
<gene>
    <name evidence="10" type="ORF">ONE63_003833</name>
</gene>
<proteinExistence type="predicted"/>
<keyword evidence="8" id="KW-0479">Metal-binding</keyword>
<comment type="subcellular location">
    <subcellularLocation>
        <location evidence="1">Secreted</location>
    </subcellularLocation>
</comment>
<dbReference type="GO" id="GO:0022412">
    <property type="term" value="P:cellular process involved in reproduction in multicellular organism"/>
    <property type="evidence" value="ECO:0007669"/>
    <property type="project" value="UniProtKB-ARBA"/>
</dbReference>
<comment type="caution">
    <text evidence="10">The sequence shown here is derived from an EMBL/GenBank/DDBJ whole genome shotgun (WGS) entry which is preliminary data.</text>
</comment>
<dbReference type="Pfam" id="PF03098">
    <property type="entry name" value="An_peroxidase"/>
    <property type="match status" value="1"/>
</dbReference>
<dbReference type="InterPro" id="IPR037120">
    <property type="entry name" value="Haem_peroxidase_sf_animal"/>
</dbReference>
<dbReference type="AlphaFoldDB" id="A0AAV7X4A6"/>
<dbReference type="GO" id="GO:0006979">
    <property type="term" value="P:response to oxidative stress"/>
    <property type="evidence" value="ECO:0007669"/>
    <property type="project" value="InterPro"/>
</dbReference>
<keyword evidence="4 8" id="KW-0349">Heme</keyword>
<dbReference type="InterPro" id="IPR019791">
    <property type="entry name" value="Haem_peroxidase_animal"/>
</dbReference>
<organism evidence="10 11">
    <name type="scientific">Megalurothrips usitatus</name>
    <name type="common">bean blossom thrips</name>
    <dbReference type="NCBI Taxonomy" id="439358"/>
    <lineage>
        <taxon>Eukaryota</taxon>
        <taxon>Metazoa</taxon>
        <taxon>Ecdysozoa</taxon>
        <taxon>Arthropoda</taxon>
        <taxon>Hexapoda</taxon>
        <taxon>Insecta</taxon>
        <taxon>Pterygota</taxon>
        <taxon>Neoptera</taxon>
        <taxon>Paraneoptera</taxon>
        <taxon>Thysanoptera</taxon>
        <taxon>Terebrantia</taxon>
        <taxon>Thripoidea</taxon>
        <taxon>Thripidae</taxon>
        <taxon>Megalurothrips</taxon>
    </lineage>
</organism>
<dbReference type="CDD" id="cd09823">
    <property type="entry name" value="peroxinectin_like"/>
    <property type="match status" value="1"/>
</dbReference>
<dbReference type="PANTHER" id="PTHR11475">
    <property type="entry name" value="OXIDASE/PEROXIDASE"/>
    <property type="match status" value="1"/>
</dbReference>
<dbReference type="GO" id="GO:0046872">
    <property type="term" value="F:metal ion binding"/>
    <property type="evidence" value="ECO:0007669"/>
    <property type="project" value="UniProtKB-KW"/>
</dbReference>
<evidence type="ECO:0000313" key="11">
    <source>
        <dbReference type="Proteomes" id="UP001075354"/>
    </source>
</evidence>
<dbReference type="FunFam" id="1.10.640.10:FF:000003">
    <property type="entry name" value="chorion peroxidase"/>
    <property type="match status" value="1"/>
</dbReference>
<evidence type="ECO:0008006" key="12">
    <source>
        <dbReference type="Google" id="ProtNLM"/>
    </source>
</evidence>
<dbReference type="PRINTS" id="PR00457">
    <property type="entry name" value="ANPEROXIDASE"/>
</dbReference>
<evidence type="ECO:0000256" key="3">
    <source>
        <dbReference type="ARBA" id="ARBA00022559"/>
    </source>
</evidence>
<reference evidence="10" key="1">
    <citation type="submission" date="2022-12" db="EMBL/GenBank/DDBJ databases">
        <title>Chromosome-level genome assembly of the bean flower thrips Megalurothrips usitatus.</title>
        <authorList>
            <person name="Ma L."/>
            <person name="Liu Q."/>
            <person name="Li H."/>
            <person name="Cai W."/>
        </authorList>
    </citation>
    <scope>NUCLEOTIDE SEQUENCE</scope>
    <source>
        <strain evidence="10">Cailab_2022a</strain>
    </source>
</reference>
<dbReference type="SUPFAM" id="SSF48113">
    <property type="entry name" value="Heme-dependent peroxidases"/>
    <property type="match status" value="1"/>
</dbReference>
<keyword evidence="11" id="KW-1185">Reference proteome</keyword>
<dbReference type="GO" id="GO:0004601">
    <property type="term" value="F:peroxidase activity"/>
    <property type="evidence" value="ECO:0007669"/>
    <property type="project" value="UniProtKB-KW"/>
</dbReference>
<protein>
    <recommendedName>
        <fullName evidence="12">Peroxidase-like</fullName>
    </recommendedName>
</protein>
<evidence type="ECO:0000256" key="2">
    <source>
        <dbReference type="ARBA" id="ARBA00022525"/>
    </source>
</evidence>
<evidence type="ECO:0000256" key="1">
    <source>
        <dbReference type="ARBA" id="ARBA00004613"/>
    </source>
</evidence>
<dbReference type="Proteomes" id="UP001075354">
    <property type="component" value="Chromosome 14"/>
</dbReference>
<keyword evidence="3" id="KW-0560">Oxidoreductase</keyword>
<keyword evidence="3" id="KW-0575">Peroxidase</keyword>
<dbReference type="PANTHER" id="PTHR11475:SF4">
    <property type="entry name" value="CHORION PEROXIDASE"/>
    <property type="match status" value="1"/>
</dbReference>
<keyword evidence="6 8" id="KW-0408">Iron</keyword>
<name>A0AAV7X4A6_9NEOP</name>
<dbReference type="PROSITE" id="PS50292">
    <property type="entry name" value="PEROXIDASE_3"/>
    <property type="match status" value="1"/>
</dbReference>
<sequence>MAADMSHVCVLLVPALLGLLQCGWAQSGPACPSAEVRCPGPLRYRPVDGSCNNLRRPSLGRASSPLKRVLRPDYGDEFGAPRKSRSGRPLPSTQEIVTKLFPQVDHPFHTTHLFVLWGQLVAHDFARIAIPLNRVTGPCCDADADSEECIPISVPRDDPFYAQFNIVCLPLTRTNTTACGEDIEQVSEVTHFLDASFLYGSAEQTTRRLRDGMGGRLRVQRADDGDFPPEVADSSATPCAGRTPCYDAGDVRVNQNPMLAALQTLWLREHNRVAGVLGDMNPLWNDERVFQEARRIVVAEYQHIVYHQWLQWLLGGDRVHQMGLSPHGPSPRSAYRDDVDPRTANDVTTGGYRALHSMVQGRFLVGAGAERRAERLGGHFHQPGPVLQARGGLLAVLQGLVHQRSQDQDRWMDNEVTQQYEAAAAPDGRRRGTNLAAIDIQRGRDHWLPGYNQYREHAGLPRARAFNDLLDTLGRADVDALRDVYEHVDDVDYYVGGLMEGRKRSNFLLGPTFQAVVEDQFWRWRFGDRFFYNFVGFPHSFTKEQIWTLQKASAGRLLCDNVRGFQTVPRDPFIKTGFRGNEDVPCDSLPEVDLSLWKEHGDQPAYGNGDFDFY</sequence>
<keyword evidence="5 9" id="KW-0732">Signal</keyword>